<reference evidence="1" key="1">
    <citation type="submission" date="2014-11" db="EMBL/GenBank/DDBJ databases">
        <authorList>
            <person name="Amaro Gonzalez C."/>
        </authorList>
    </citation>
    <scope>NUCLEOTIDE SEQUENCE</scope>
</reference>
<name>A0A0E9PJ01_ANGAN</name>
<dbReference type="EMBL" id="GBXM01103981">
    <property type="protein sequence ID" value="JAH04596.1"/>
    <property type="molecule type" value="Transcribed_RNA"/>
</dbReference>
<evidence type="ECO:0000313" key="1">
    <source>
        <dbReference type="EMBL" id="JAH04596.1"/>
    </source>
</evidence>
<sequence length="34" mass="3735">MGWTTSVKGHRSPHVQESNIPIQVLLTSCISDGR</sequence>
<accession>A0A0E9PJ01</accession>
<organism evidence="1">
    <name type="scientific">Anguilla anguilla</name>
    <name type="common">European freshwater eel</name>
    <name type="synonym">Muraena anguilla</name>
    <dbReference type="NCBI Taxonomy" id="7936"/>
    <lineage>
        <taxon>Eukaryota</taxon>
        <taxon>Metazoa</taxon>
        <taxon>Chordata</taxon>
        <taxon>Craniata</taxon>
        <taxon>Vertebrata</taxon>
        <taxon>Euteleostomi</taxon>
        <taxon>Actinopterygii</taxon>
        <taxon>Neopterygii</taxon>
        <taxon>Teleostei</taxon>
        <taxon>Anguilliformes</taxon>
        <taxon>Anguillidae</taxon>
        <taxon>Anguilla</taxon>
    </lineage>
</organism>
<protein>
    <submittedName>
        <fullName evidence="1">Uncharacterized protein</fullName>
    </submittedName>
</protein>
<proteinExistence type="predicted"/>
<dbReference type="AlphaFoldDB" id="A0A0E9PJ01"/>
<reference evidence="1" key="2">
    <citation type="journal article" date="2015" name="Fish Shellfish Immunol.">
        <title>Early steps in the European eel (Anguilla anguilla)-Vibrio vulnificus interaction in the gills: Role of the RtxA13 toxin.</title>
        <authorList>
            <person name="Callol A."/>
            <person name="Pajuelo D."/>
            <person name="Ebbesson L."/>
            <person name="Teles M."/>
            <person name="MacKenzie S."/>
            <person name="Amaro C."/>
        </authorList>
    </citation>
    <scope>NUCLEOTIDE SEQUENCE</scope>
</reference>